<dbReference type="InterPro" id="IPR013233">
    <property type="entry name" value="PIG-X/PBN1"/>
</dbReference>
<evidence type="ECO:0000256" key="8">
    <source>
        <dbReference type="ARBA" id="ARBA00023136"/>
    </source>
</evidence>
<dbReference type="EnsemblProtists" id="EKX44694">
    <property type="protein sequence ID" value="EKX44694"/>
    <property type="gene ID" value="GUITHDRAFT_109474"/>
</dbReference>
<name>L1J9B4_GUITC</name>
<keyword evidence="9" id="KW-0325">Glycoprotein</keyword>
<evidence type="ECO:0000256" key="6">
    <source>
        <dbReference type="ARBA" id="ARBA00022824"/>
    </source>
</evidence>
<evidence type="ECO:0000256" key="10">
    <source>
        <dbReference type="SAM" id="Phobius"/>
    </source>
</evidence>
<reference evidence="11 13" key="1">
    <citation type="journal article" date="2012" name="Nature">
        <title>Algal genomes reveal evolutionary mosaicism and the fate of nucleomorphs.</title>
        <authorList>
            <consortium name="DOE Joint Genome Institute"/>
            <person name="Curtis B.A."/>
            <person name="Tanifuji G."/>
            <person name="Burki F."/>
            <person name="Gruber A."/>
            <person name="Irimia M."/>
            <person name="Maruyama S."/>
            <person name="Arias M.C."/>
            <person name="Ball S.G."/>
            <person name="Gile G.H."/>
            <person name="Hirakawa Y."/>
            <person name="Hopkins J.F."/>
            <person name="Kuo A."/>
            <person name="Rensing S.A."/>
            <person name="Schmutz J."/>
            <person name="Symeonidi A."/>
            <person name="Elias M."/>
            <person name="Eveleigh R.J."/>
            <person name="Herman E.K."/>
            <person name="Klute M.J."/>
            <person name="Nakayama T."/>
            <person name="Obornik M."/>
            <person name="Reyes-Prieto A."/>
            <person name="Armbrust E.V."/>
            <person name="Aves S.J."/>
            <person name="Beiko R.G."/>
            <person name="Coutinho P."/>
            <person name="Dacks J.B."/>
            <person name="Durnford D.G."/>
            <person name="Fast N.M."/>
            <person name="Green B.R."/>
            <person name="Grisdale C.J."/>
            <person name="Hempel F."/>
            <person name="Henrissat B."/>
            <person name="Hoppner M.P."/>
            <person name="Ishida K."/>
            <person name="Kim E."/>
            <person name="Koreny L."/>
            <person name="Kroth P.G."/>
            <person name="Liu Y."/>
            <person name="Malik S.B."/>
            <person name="Maier U.G."/>
            <person name="McRose D."/>
            <person name="Mock T."/>
            <person name="Neilson J.A."/>
            <person name="Onodera N.T."/>
            <person name="Poole A.M."/>
            <person name="Pritham E.J."/>
            <person name="Richards T.A."/>
            <person name="Rocap G."/>
            <person name="Roy S.W."/>
            <person name="Sarai C."/>
            <person name="Schaack S."/>
            <person name="Shirato S."/>
            <person name="Slamovits C.H."/>
            <person name="Spencer D.F."/>
            <person name="Suzuki S."/>
            <person name="Worden A.Z."/>
            <person name="Zauner S."/>
            <person name="Barry K."/>
            <person name="Bell C."/>
            <person name="Bharti A.K."/>
            <person name="Crow J.A."/>
            <person name="Grimwood J."/>
            <person name="Kramer R."/>
            <person name="Lindquist E."/>
            <person name="Lucas S."/>
            <person name="Salamov A."/>
            <person name="McFadden G.I."/>
            <person name="Lane C.E."/>
            <person name="Keeling P.J."/>
            <person name="Gray M.W."/>
            <person name="Grigoriev I.V."/>
            <person name="Archibald J.M."/>
        </authorList>
    </citation>
    <scope>NUCLEOTIDE SEQUENCE</scope>
    <source>
        <strain evidence="11 13">CCMP2712</strain>
    </source>
</reference>
<keyword evidence="4" id="KW-0337">GPI-anchor biosynthesis</keyword>
<dbReference type="EMBL" id="JH993003">
    <property type="protein sequence ID" value="EKX44694.1"/>
    <property type="molecule type" value="Genomic_DNA"/>
</dbReference>
<feature type="transmembrane region" description="Helical" evidence="10">
    <location>
        <begin position="107"/>
        <end position="130"/>
    </location>
</feature>
<dbReference type="KEGG" id="gtt:GUITHDRAFT_109474"/>
<accession>L1J9B4</accession>
<comment type="pathway">
    <text evidence="2">Glycolipid biosynthesis; glycosylphosphatidylinositol-anchor biosynthesis.</text>
</comment>
<evidence type="ECO:0000256" key="5">
    <source>
        <dbReference type="ARBA" id="ARBA00022692"/>
    </source>
</evidence>
<evidence type="ECO:0000313" key="12">
    <source>
        <dbReference type="EnsemblProtists" id="EKX44694"/>
    </source>
</evidence>
<evidence type="ECO:0000313" key="13">
    <source>
        <dbReference type="Proteomes" id="UP000011087"/>
    </source>
</evidence>
<evidence type="ECO:0000256" key="3">
    <source>
        <dbReference type="ARBA" id="ARBA00010345"/>
    </source>
</evidence>
<comment type="subcellular location">
    <subcellularLocation>
        <location evidence="1">Endoplasmic reticulum membrane</location>
        <topology evidence="1">Single-pass membrane protein</topology>
    </subcellularLocation>
</comment>
<sequence>MELADLEVPSSSPHARQCLSSSYIPIRQGETSYVVVLPVHSRYQRPSTSQTSRPVLVPAPLLSVHCPGQAAVSLPTSVKKQQQHQREEEDEDSFLRWQIPVGRTGDLGLTIAFTLLITSVGTTLAMAVMARPLGASDVVRRIVRA</sequence>
<dbReference type="InterPro" id="IPR040039">
    <property type="entry name" value="PIGX"/>
</dbReference>
<organism evidence="11">
    <name type="scientific">Guillardia theta (strain CCMP2712)</name>
    <name type="common">Cryptophyte</name>
    <dbReference type="NCBI Taxonomy" id="905079"/>
    <lineage>
        <taxon>Eukaryota</taxon>
        <taxon>Cryptophyceae</taxon>
        <taxon>Pyrenomonadales</taxon>
        <taxon>Geminigeraceae</taxon>
        <taxon>Guillardia</taxon>
    </lineage>
</organism>
<evidence type="ECO:0000313" key="11">
    <source>
        <dbReference type="EMBL" id="EKX44694.1"/>
    </source>
</evidence>
<dbReference type="GeneID" id="17301408"/>
<protein>
    <submittedName>
        <fullName evidence="11 12">Uncharacterized protein</fullName>
    </submittedName>
</protein>
<keyword evidence="5 10" id="KW-0812">Transmembrane</keyword>
<evidence type="ECO:0000256" key="7">
    <source>
        <dbReference type="ARBA" id="ARBA00022989"/>
    </source>
</evidence>
<dbReference type="PANTHER" id="PTHR28650:SF1">
    <property type="entry name" value="PHOSPHATIDYLINOSITOL-GLYCAN BIOSYNTHESIS CLASS X PROTEIN"/>
    <property type="match status" value="1"/>
</dbReference>
<reference evidence="13" key="2">
    <citation type="submission" date="2012-11" db="EMBL/GenBank/DDBJ databases">
        <authorList>
            <person name="Kuo A."/>
            <person name="Curtis B.A."/>
            <person name="Tanifuji G."/>
            <person name="Burki F."/>
            <person name="Gruber A."/>
            <person name="Irimia M."/>
            <person name="Maruyama S."/>
            <person name="Arias M.C."/>
            <person name="Ball S.G."/>
            <person name="Gile G.H."/>
            <person name="Hirakawa Y."/>
            <person name="Hopkins J.F."/>
            <person name="Rensing S.A."/>
            <person name="Schmutz J."/>
            <person name="Symeonidi A."/>
            <person name="Elias M."/>
            <person name="Eveleigh R.J."/>
            <person name="Herman E.K."/>
            <person name="Klute M.J."/>
            <person name="Nakayama T."/>
            <person name="Obornik M."/>
            <person name="Reyes-Prieto A."/>
            <person name="Armbrust E.V."/>
            <person name="Aves S.J."/>
            <person name="Beiko R.G."/>
            <person name="Coutinho P."/>
            <person name="Dacks J.B."/>
            <person name="Durnford D.G."/>
            <person name="Fast N.M."/>
            <person name="Green B.R."/>
            <person name="Grisdale C."/>
            <person name="Hempe F."/>
            <person name="Henrissat B."/>
            <person name="Hoppner M.P."/>
            <person name="Ishida K.-I."/>
            <person name="Kim E."/>
            <person name="Koreny L."/>
            <person name="Kroth P.G."/>
            <person name="Liu Y."/>
            <person name="Malik S.-B."/>
            <person name="Maier U.G."/>
            <person name="McRose D."/>
            <person name="Mock T."/>
            <person name="Neilson J.A."/>
            <person name="Onodera N.T."/>
            <person name="Poole A.M."/>
            <person name="Pritham E.J."/>
            <person name="Richards T.A."/>
            <person name="Rocap G."/>
            <person name="Roy S.W."/>
            <person name="Sarai C."/>
            <person name="Schaack S."/>
            <person name="Shirato S."/>
            <person name="Slamovits C.H."/>
            <person name="Spencer D.F."/>
            <person name="Suzuki S."/>
            <person name="Worden A.Z."/>
            <person name="Zauner S."/>
            <person name="Barry K."/>
            <person name="Bell C."/>
            <person name="Bharti A.K."/>
            <person name="Crow J.A."/>
            <person name="Grimwood J."/>
            <person name="Kramer R."/>
            <person name="Lindquist E."/>
            <person name="Lucas S."/>
            <person name="Salamov A."/>
            <person name="McFadden G.I."/>
            <person name="Lane C.E."/>
            <person name="Keeling P.J."/>
            <person name="Gray M.W."/>
            <person name="Grigoriev I.V."/>
            <person name="Archibald J.M."/>
        </authorList>
    </citation>
    <scope>NUCLEOTIDE SEQUENCE</scope>
    <source>
        <strain evidence="13">CCMP2712</strain>
    </source>
</reference>
<dbReference type="UniPathway" id="UPA00196"/>
<dbReference type="RefSeq" id="XP_005831674.1">
    <property type="nucleotide sequence ID" value="XM_005831617.1"/>
</dbReference>
<dbReference type="OrthoDB" id="5546453at2759"/>
<evidence type="ECO:0000256" key="4">
    <source>
        <dbReference type="ARBA" id="ARBA00022502"/>
    </source>
</evidence>
<comment type="similarity">
    <text evidence="3">Belongs to the PIGX family.</text>
</comment>
<dbReference type="GO" id="GO:0006506">
    <property type="term" value="P:GPI anchor biosynthetic process"/>
    <property type="evidence" value="ECO:0007669"/>
    <property type="project" value="UniProtKB-UniPathway"/>
</dbReference>
<dbReference type="PANTHER" id="PTHR28650">
    <property type="entry name" value="PHOSPHATIDYLINOSITOL-GLYCAN BIOSYNTHESIS CLASS X PROTEIN"/>
    <property type="match status" value="1"/>
</dbReference>
<dbReference type="HOGENOM" id="CLU_1790602_0_0_1"/>
<keyword evidence="13" id="KW-1185">Reference proteome</keyword>
<evidence type="ECO:0000256" key="1">
    <source>
        <dbReference type="ARBA" id="ARBA00004389"/>
    </source>
</evidence>
<dbReference type="AlphaFoldDB" id="L1J9B4"/>
<proteinExistence type="inferred from homology"/>
<dbReference type="GO" id="GO:0005789">
    <property type="term" value="C:endoplasmic reticulum membrane"/>
    <property type="evidence" value="ECO:0007669"/>
    <property type="project" value="UniProtKB-SubCell"/>
</dbReference>
<evidence type="ECO:0000256" key="9">
    <source>
        <dbReference type="ARBA" id="ARBA00023180"/>
    </source>
</evidence>
<dbReference type="PaxDb" id="55529-EKX44694"/>
<dbReference type="Pfam" id="PF08320">
    <property type="entry name" value="PIG-X"/>
    <property type="match status" value="1"/>
</dbReference>
<evidence type="ECO:0000256" key="2">
    <source>
        <dbReference type="ARBA" id="ARBA00004687"/>
    </source>
</evidence>
<gene>
    <name evidence="11" type="ORF">GUITHDRAFT_109474</name>
</gene>
<reference evidence="12" key="3">
    <citation type="submission" date="2016-03" db="UniProtKB">
        <authorList>
            <consortium name="EnsemblProtists"/>
        </authorList>
    </citation>
    <scope>IDENTIFICATION</scope>
</reference>
<dbReference type="Proteomes" id="UP000011087">
    <property type="component" value="Unassembled WGS sequence"/>
</dbReference>
<keyword evidence="7 10" id="KW-1133">Transmembrane helix</keyword>
<keyword evidence="6" id="KW-0256">Endoplasmic reticulum</keyword>
<keyword evidence="8 10" id="KW-0472">Membrane</keyword>